<dbReference type="PANTHER" id="PTHR34220">
    <property type="entry name" value="SENSOR HISTIDINE KINASE YPDA"/>
    <property type="match status" value="1"/>
</dbReference>
<dbReference type="Proteomes" id="UP001198200">
    <property type="component" value="Unassembled WGS sequence"/>
</dbReference>
<dbReference type="Gene3D" id="6.10.340.10">
    <property type="match status" value="1"/>
</dbReference>
<keyword evidence="1" id="KW-0472">Membrane</keyword>
<keyword evidence="4" id="KW-1185">Reference proteome</keyword>
<name>A0AAE3JAY5_9FIRM</name>
<keyword evidence="1" id="KW-1133">Transmembrane helix</keyword>
<keyword evidence="3" id="KW-0808">Transferase</keyword>
<protein>
    <submittedName>
        <fullName evidence="3">Histidine kinase</fullName>
    </submittedName>
</protein>
<dbReference type="GO" id="GO:0000155">
    <property type="term" value="F:phosphorelay sensor kinase activity"/>
    <property type="evidence" value="ECO:0007669"/>
    <property type="project" value="InterPro"/>
</dbReference>
<comment type="caution">
    <text evidence="3">The sequence shown here is derived from an EMBL/GenBank/DDBJ whole genome shotgun (WGS) entry which is preliminary data.</text>
</comment>
<sequence length="543" mass="64094">MFGRKKNNFYRYMFQKSFMPLFAMLVVISMAFLIFFRITVVREKQKDRENDQIRLEICVSSTELHMKEIEKWGKQLLNGVDLQKFVYMYDDLDRYSRFSLQNEIYESVYDLYYKNEQVDSVVLYIPTMGKVITDLHCQTSVKPWMEEMAEGKDRTCLLENNKAATCIHWDGDGARAVLIITWKDAGIMEQIEAMFLAGGDSIDFVWKPEKEPDEQMICADSIYYPFRMIYKESNDAEMNHFFAVIGLSSILFMCLCLMIAVISIQTWNRQIYRPLYQLLIEAFDHMEKNDFSYRIEVQNENDFFHSVYEKYNHMAETMQQYIETNLQQKVLVSQSNLKQLQSQISPHFMYNSYYVLYRMIRRGDQENSLHLAEYLGSFYHYITRNADDEKHLSEEIEHAENYARIQKYRFRDNLHVEIAKPDECIADVYVPRLILQPILENAFKYAYESGNGDPMRLELGYEIRSDRDFDIIIENSGEISDETLQSLNEKLQSTDMQMETTAIININRRLKLYFGDKSGLLVGRSELGGLKVIVHVFMGEETS</sequence>
<gene>
    <name evidence="3" type="ORF">LKD48_03540</name>
</gene>
<evidence type="ECO:0000313" key="4">
    <source>
        <dbReference type="Proteomes" id="UP001198200"/>
    </source>
</evidence>
<dbReference type="InterPro" id="IPR036890">
    <property type="entry name" value="HATPase_C_sf"/>
</dbReference>
<evidence type="ECO:0000256" key="1">
    <source>
        <dbReference type="SAM" id="Phobius"/>
    </source>
</evidence>
<feature type="transmembrane region" description="Helical" evidence="1">
    <location>
        <begin position="21"/>
        <end position="40"/>
    </location>
</feature>
<dbReference type="AlphaFoldDB" id="A0AAE3JAY5"/>
<reference evidence="3 4" key="1">
    <citation type="submission" date="2021-10" db="EMBL/GenBank/DDBJ databases">
        <title>Anaerobic single-cell dispensing facilitates the cultivation of human gut bacteria.</title>
        <authorList>
            <person name="Afrizal A."/>
        </authorList>
    </citation>
    <scope>NUCLEOTIDE SEQUENCE [LARGE SCALE GENOMIC DNA]</scope>
    <source>
        <strain evidence="3 4">CLA-AA-H224</strain>
    </source>
</reference>
<organism evidence="3 4">
    <name type="scientific">Anthropogastromicrobium aceti</name>
    <dbReference type="NCBI Taxonomy" id="2981768"/>
    <lineage>
        <taxon>Bacteria</taxon>
        <taxon>Bacillati</taxon>
        <taxon>Bacillota</taxon>
        <taxon>Clostridia</taxon>
        <taxon>Lachnospirales</taxon>
        <taxon>Lachnospiraceae</taxon>
        <taxon>Anthropogastromicrobium</taxon>
    </lineage>
</organism>
<dbReference type="Pfam" id="PF06580">
    <property type="entry name" value="His_kinase"/>
    <property type="match status" value="1"/>
</dbReference>
<feature type="transmembrane region" description="Helical" evidence="1">
    <location>
        <begin position="241"/>
        <end position="264"/>
    </location>
</feature>
<evidence type="ECO:0000313" key="3">
    <source>
        <dbReference type="EMBL" id="MCC2220720.1"/>
    </source>
</evidence>
<keyword evidence="1" id="KW-0812">Transmembrane</keyword>
<dbReference type="InterPro" id="IPR010559">
    <property type="entry name" value="Sig_transdc_His_kin_internal"/>
</dbReference>
<dbReference type="GO" id="GO:0016020">
    <property type="term" value="C:membrane"/>
    <property type="evidence" value="ECO:0007669"/>
    <property type="project" value="InterPro"/>
</dbReference>
<dbReference type="PANTHER" id="PTHR34220:SF7">
    <property type="entry name" value="SENSOR HISTIDINE KINASE YPDA"/>
    <property type="match status" value="1"/>
</dbReference>
<dbReference type="RefSeq" id="WP_308731209.1">
    <property type="nucleotide sequence ID" value="NZ_JAJEQN010000006.1"/>
</dbReference>
<dbReference type="EMBL" id="JAJEQN010000006">
    <property type="protein sequence ID" value="MCC2220720.1"/>
    <property type="molecule type" value="Genomic_DNA"/>
</dbReference>
<feature type="domain" description="Signal transduction histidine kinase internal region" evidence="2">
    <location>
        <begin position="336"/>
        <end position="414"/>
    </location>
</feature>
<dbReference type="SUPFAM" id="SSF55874">
    <property type="entry name" value="ATPase domain of HSP90 chaperone/DNA topoisomerase II/histidine kinase"/>
    <property type="match status" value="1"/>
</dbReference>
<evidence type="ECO:0000259" key="2">
    <source>
        <dbReference type="Pfam" id="PF06580"/>
    </source>
</evidence>
<keyword evidence="3" id="KW-0418">Kinase</keyword>
<accession>A0AAE3JAY5</accession>
<proteinExistence type="predicted"/>
<dbReference type="InterPro" id="IPR050640">
    <property type="entry name" value="Bact_2-comp_sensor_kinase"/>
</dbReference>